<evidence type="ECO:0000313" key="1">
    <source>
        <dbReference type="EMBL" id="KRY25738.1"/>
    </source>
</evidence>
<reference evidence="1 2" key="1">
    <citation type="submission" date="2015-01" db="EMBL/GenBank/DDBJ databases">
        <title>Evolution of Trichinella species and genotypes.</title>
        <authorList>
            <person name="Korhonen P.K."/>
            <person name="Edoardo P."/>
            <person name="Giuseppe L.R."/>
            <person name="Gasser R.B."/>
        </authorList>
    </citation>
    <scope>NUCLEOTIDE SEQUENCE [LARGE SCALE GENOMIC DNA]</scope>
    <source>
        <strain evidence="1">ISS120</strain>
    </source>
</reference>
<gene>
    <name evidence="1" type="ORF">T03_14337</name>
</gene>
<dbReference type="Proteomes" id="UP000054653">
    <property type="component" value="Unassembled WGS sequence"/>
</dbReference>
<keyword evidence="2" id="KW-1185">Reference proteome</keyword>
<name>A0A0V1AME7_TRIBR</name>
<dbReference type="AlphaFoldDB" id="A0A0V1AME7"/>
<protein>
    <submittedName>
        <fullName evidence="1">Uncharacterized protein</fullName>
    </submittedName>
</protein>
<proteinExistence type="predicted"/>
<accession>A0A0V1AME7</accession>
<comment type="caution">
    <text evidence="1">The sequence shown here is derived from an EMBL/GenBank/DDBJ whole genome shotgun (WGS) entry which is preliminary data.</text>
</comment>
<dbReference type="EMBL" id="JYDI01002135">
    <property type="protein sequence ID" value="KRY25738.1"/>
    <property type="molecule type" value="Genomic_DNA"/>
</dbReference>
<evidence type="ECO:0000313" key="2">
    <source>
        <dbReference type="Proteomes" id="UP000054653"/>
    </source>
</evidence>
<sequence>MEKSTGDELSTAAVELEFHGYGFLDWTAMNRKWTRK</sequence>
<organism evidence="1 2">
    <name type="scientific">Trichinella britovi</name>
    <name type="common">Parasitic roundworm</name>
    <dbReference type="NCBI Taxonomy" id="45882"/>
    <lineage>
        <taxon>Eukaryota</taxon>
        <taxon>Metazoa</taxon>
        <taxon>Ecdysozoa</taxon>
        <taxon>Nematoda</taxon>
        <taxon>Enoplea</taxon>
        <taxon>Dorylaimia</taxon>
        <taxon>Trichinellida</taxon>
        <taxon>Trichinellidae</taxon>
        <taxon>Trichinella</taxon>
    </lineage>
</organism>